<feature type="non-terminal residue" evidence="6">
    <location>
        <position position="100"/>
    </location>
</feature>
<comment type="caution">
    <text evidence="6">The sequence shown here is derived from an EMBL/GenBank/DDBJ whole genome shotgun (WGS) entry which is preliminary data.</text>
</comment>
<dbReference type="PANTHER" id="PTHR43788:SF8">
    <property type="entry name" value="DNA-BINDING PROTEIN SMUBP-2"/>
    <property type="match status" value="1"/>
</dbReference>
<organism evidence="6 7">
    <name type="scientific">Pholiota conissans</name>
    <dbReference type="NCBI Taxonomy" id="109636"/>
    <lineage>
        <taxon>Eukaryota</taxon>
        <taxon>Fungi</taxon>
        <taxon>Dikarya</taxon>
        <taxon>Basidiomycota</taxon>
        <taxon>Agaricomycotina</taxon>
        <taxon>Agaricomycetes</taxon>
        <taxon>Agaricomycetidae</taxon>
        <taxon>Agaricales</taxon>
        <taxon>Agaricineae</taxon>
        <taxon>Strophariaceae</taxon>
        <taxon>Pholiota</taxon>
    </lineage>
</organism>
<feature type="domain" description="DNA2/NAM7 helicase-like C-terminal" evidence="5">
    <location>
        <begin position="2"/>
        <end position="80"/>
    </location>
</feature>
<dbReference type="GO" id="GO:0043139">
    <property type="term" value="F:5'-3' DNA helicase activity"/>
    <property type="evidence" value="ECO:0007669"/>
    <property type="project" value="TreeGrafter"/>
</dbReference>
<evidence type="ECO:0000256" key="3">
    <source>
        <dbReference type="ARBA" id="ARBA00022806"/>
    </source>
</evidence>
<dbReference type="Pfam" id="PF13087">
    <property type="entry name" value="AAA_12"/>
    <property type="match status" value="1"/>
</dbReference>
<dbReference type="OrthoDB" id="6513042at2759"/>
<accession>A0A9P5YYJ8</accession>
<dbReference type="PANTHER" id="PTHR43788">
    <property type="entry name" value="DNA2/NAM7 HELICASE FAMILY MEMBER"/>
    <property type="match status" value="1"/>
</dbReference>
<dbReference type="InterPro" id="IPR050534">
    <property type="entry name" value="Coronavir_polyprotein_1ab"/>
</dbReference>
<feature type="non-terminal residue" evidence="6">
    <location>
        <position position="1"/>
    </location>
</feature>
<name>A0A9P5YYJ8_9AGAR</name>
<keyword evidence="3" id="KW-0347">Helicase</keyword>
<dbReference type="AlphaFoldDB" id="A0A9P5YYJ8"/>
<dbReference type="GO" id="GO:0016787">
    <property type="term" value="F:hydrolase activity"/>
    <property type="evidence" value="ECO:0007669"/>
    <property type="project" value="UniProtKB-KW"/>
</dbReference>
<keyword evidence="1" id="KW-0547">Nucleotide-binding</keyword>
<dbReference type="Gene3D" id="3.40.50.300">
    <property type="entry name" value="P-loop containing nucleotide triphosphate hydrolases"/>
    <property type="match status" value="1"/>
</dbReference>
<dbReference type="InterPro" id="IPR041679">
    <property type="entry name" value="DNA2/NAM7-like_C"/>
</dbReference>
<evidence type="ECO:0000256" key="2">
    <source>
        <dbReference type="ARBA" id="ARBA00022801"/>
    </source>
</evidence>
<sequence length="100" mass="11520">KNFAVVTPYDAQRAEIERALKAQNLHWKWVYTLDSFQGNEADYLLISIVRTGTQPGFLNSRKRMNVLLTRCRKAAIIVTSKIFMELGGAQTLLGRMLLYW</sequence>
<keyword evidence="4" id="KW-0067">ATP-binding</keyword>
<dbReference type="EMBL" id="MU155245">
    <property type="protein sequence ID" value="KAF9478007.1"/>
    <property type="molecule type" value="Genomic_DNA"/>
</dbReference>
<dbReference type="InterPro" id="IPR027417">
    <property type="entry name" value="P-loop_NTPase"/>
</dbReference>
<dbReference type="GO" id="GO:0005524">
    <property type="term" value="F:ATP binding"/>
    <property type="evidence" value="ECO:0007669"/>
    <property type="project" value="UniProtKB-KW"/>
</dbReference>
<keyword evidence="7" id="KW-1185">Reference proteome</keyword>
<evidence type="ECO:0000259" key="5">
    <source>
        <dbReference type="Pfam" id="PF13087"/>
    </source>
</evidence>
<gene>
    <name evidence="6" type="ORF">BDN70DRAFT_774162</name>
</gene>
<dbReference type="Proteomes" id="UP000807469">
    <property type="component" value="Unassembled WGS sequence"/>
</dbReference>
<evidence type="ECO:0000256" key="1">
    <source>
        <dbReference type="ARBA" id="ARBA00022741"/>
    </source>
</evidence>
<dbReference type="CDD" id="cd18808">
    <property type="entry name" value="SF1_C_Upf1"/>
    <property type="match status" value="1"/>
</dbReference>
<keyword evidence="2" id="KW-0378">Hydrolase</keyword>
<evidence type="ECO:0000256" key="4">
    <source>
        <dbReference type="ARBA" id="ARBA00022840"/>
    </source>
</evidence>
<dbReference type="SUPFAM" id="SSF52540">
    <property type="entry name" value="P-loop containing nucleoside triphosphate hydrolases"/>
    <property type="match status" value="1"/>
</dbReference>
<dbReference type="InterPro" id="IPR047187">
    <property type="entry name" value="SF1_C_Upf1"/>
</dbReference>
<evidence type="ECO:0000313" key="7">
    <source>
        <dbReference type="Proteomes" id="UP000807469"/>
    </source>
</evidence>
<protein>
    <recommendedName>
        <fullName evidence="5">DNA2/NAM7 helicase-like C-terminal domain-containing protein</fullName>
    </recommendedName>
</protein>
<evidence type="ECO:0000313" key="6">
    <source>
        <dbReference type="EMBL" id="KAF9478007.1"/>
    </source>
</evidence>
<reference evidence="6" key="1">
    <citation type="submission" date="2020-11" db="EMBL/GenBank/DDBJ databases">
        <authorList>
            <consortium name="DOE Joint Genome Institute"/>
            <person name="Ahrendt S."/>
            <person name="Riley R."/>
            <person name="Andreopoulos W."/>
            <person name="Labutti K."/>
            <person name="Pangilinan J."/>
            <person name="Ruiz-Duenas F.J."/>
            <person name="Barrasa J.M."/>
            <person name="Sanchez-Garcia M."/>
            <person name="Camarero S."/>
            <person name="Miyauchi S."/>
            <person name="Serrano A."/>
            <person name="Linde D."/>
            <person name="Babiker R."/>
            <person name="Drula E."/>
            <person name="Ayuso-Fernandez I."/>
            <person name="Pacheco R."/>
            <person name="Padilla G."/>
            <person name="Ferreira P."/>
            <person name="Barriuso J."/>
            <person name="Kellner H."/>
            <person name="Castanera R."/>
            <person name="Alfaro M."/>
            <person name="Ramirez L."/>
            <person name="Pisabarro A.G."/>
            <person name="Kuo A."/>
            <person name="Tritt A."/>
            <person name="Lipzen A."/>
            <person name="He G."/>
            <person name="Yan M."/>
            <person name="Ng V."/>
            <person name="Cullen D."/>
            <person name="Martin F."/>
            <person name="Rosso M.-N."/>
            <person name="Henrissat B."/>
            <person name="Hibbett D."/>
            <person name="Martinez A.T."/>
            <person name="Grigoriev I.V."/>
        </authorList>
    </citation>
    <scope>NUCLEOTIDE SEQUENCE</scope>
    <source>
        <strain evidence="6">CIRM-BRFM 674</strain>
    </source>
</reference>
<proteinExistence type="predicted"/>